<dbReference type="RefSeq" id="WP_022607274.1">
    <property type="nucleotide sequence ID" value="NZ_ASSJ01000052.1"/>
</dbReference>
<dbReference type="InParanoid" id="U5DHT5"/>
<feature type="transmembrane region" description="Helical" evidence="1">
    <location>
        <begin position="328"/>
        <end position="350"/>
    </location>
</feature>
<gene>
    <name evidence="2" type="ORF">KR51_00021850</name>
</gene>
<protein>
    <recommendedName>
        <fullName evidence="4">Glycosyltransferase RgtA/B/C/D-like domain-containing protein</fullName>
    </recommendedName>
</protein>
<dbReference type="Proteomes" id="UP000016960">
    <property type="component" value="Unassembled WGS sequence"/>
</dbReference>
<feature type="transmembrane region" description="Helical" evidence="1">
    <location>
        <begin position="289"/>
        <end position="308"/>
    </location>
</feature>
<dbReference type="EMBL" id="ASSJ01000052">
    <property type="protein sequence ID" value="ERN41211.1"/>
    <property type="molecule type" value="Genomic_DNA"/>
</dbReference>
<evidence type="ECO:0000313" key="2">
    <source>
        <dbReference type="EMBL" id="ERN41211.1"/>
    </source>
</evidence>
<feature type="transmembrane region" description="Helical" evidence="1">
    <location>
        <begin position="395"/>
        <end position="415"/>
    </location>
</feature>
<name>U5DHT5_9CHRO</name>
<dbReference type="AlphaFoldDB" id="U5DHT5"/>
<evidence type="ECO:0008006" key="4">
    <source>
        <dbReference type="Google" id="ProtNLM"/>
    </source>
</evidence>
<feature type="transmembrane region" description="Helical" evidence="1">
    <location>
        <begin position="362"/>
        <end position="383"/>
    </location>
</feature>
<feature type="transmembrane region" description="Helical" evidence="1">
    <location>
        <begin position="228"/>
        <end position="246"/>
    </location>
</feature>
<reference evidence="2 3" key="1">
    <citation type="submission" date="2013-05" db="EMBL/GenBank/DDBJ databases">
        <title>Draft genome sequence of Rubidibacter lacunae KORDI 51-2.</title>
        <authorList>
            <person name="Choi D.H."/>
            <person name="Noh J.H."/>
            <person name="Kwon K.-K."/>
            <person name="Lee J.-H."/>
            <person name="Ryu J.-Y."/>
        </authorList>
    </citation>
    <scope>NUCLEOTIDE SEQUENCE [LARGE SCALE GENOMIC DNA]</scope>
    <source>
        <strain evidence="2 3">KORDI 51-2</strain>
    </source>
</reference>
<comment type="caution">
    <text evidence="2">The sequence shown here is derived from an EMBL/GenBank/DDBJ whole genome shotgun (WGS) entry which is preliminary data.</text>
</comment>
<feature type="transmembrane region" description="Helical" evidence="1">
    <location>
        <begin position="163"/>
        <end position="181"/>
    </location>
</feature>
<feature type="transmembrane region" description="Helical" evidence="1">
    <location>
        <begin position="115"/>
        <end position="142"/>
    </location>
</feature>
<dbReference type="PATRIC" id="fig|582515.4.peg.2458"/>
<dbReference type="eggNOG" id="ENOG502Z8V5">
    <property type="taxonomic scope" value="Bacteria"/>
</dbReference>
<proteinExistence type="predicted"/>
<keyword evidence="1" id="KW-1133">Transmembrane helix</keyword>
<dbReference type="STRING" id="582515.KR51_00021850"/>
<evidence type="ECO:0000313" key="3">
    <source>
        <dbReference type="Proteomes" id="UP000016960"/>
    </source>
</evidence>
<feature type="transmembrane region" description="Helical" evidence="1">
    <location>
        <begin position="187"/>
        <end position="208"/>
    </location>
</feature>
<keyword evidence="3" id="KW-1185">Reference proteome</keyword>
<keyword evidence="1" id="KW-0472">Membrane</keyword>
<organism evidence="2 3">
    <name type="scientific">Rubidibacter lacunae KORDI 51-2</name>
    <dbReference type="NCBI Taxonomy" id="582515"/>
    <lineage>
        <taxon>Bacteria</taxon>
        <taxon>Bacillati</taxon>
        <taxon>Cyanobacteriota</taxon>
        <taxon>Cyanophyceae</taxon>
        <taxon>Oscillatoriophycideae</taxon>
        <taxon>Chroococcales</taxon>
        <taxon>Aphanothecaceae</taxon>
        <taxon>Rubidibacter</taxon>
    </lineage>
</organism>
<evidence type="ECO:0000256" key="1">
    <source>
        <dbReference type="SAM" id="Phobius"/>
    </source>
</evidence>
<keyword evidence="1" id="KW-0812">Transmembrane</keyword>
<sequence length="590" mass="66298">MMLGPFSKIWHARLSPLNGSSSCRQQLFWLSLSLLFALAVSLQALQEAFSSEYVVQDDARQHVFWMLRYVDPSLFPNDPIADYFQSVAPAGYRAVYRLAAIAHISPFTFNKILPVLLGLLGAFLSFLVGLEILPVPLAGFCASILLTQSLGLTDAVFSGTPKAFIYILFLGFIYSVLRKSLVLCSSAIALQALFYPQLVLISIVTLILRLFKWERGRMYIIRDFKERWLIYTGLGTAFLAMLPFVLTTSKYGPTMTAAQARQFPEFFPGGRVRFFYDDDPAKFWLKGRSGIHIAGALTPVTNALGFLVPIFSRLPNWFPLVRHINPRVILLPQILAASLLMFFAAHVLLFRLHLPSRYTGHSLRVVLCLSAGVAIAILVDSVLRGSRHLSPPWRSISTIISVGLIATPLVCYPFWVDTFPIAAYKVGTAPHLYEFLQQQPKDIRVASLVAEANNLPSFAQRSIAVGSEYAIPYHLGYYQPFRKTAADLIRAQYSSDWQTISDFLDTYDISFWLLEDRSFSRDYLSNNSWILQHQPAADEALARLERGETPVLLTALEQCAVFQDQTRTKTLLDGDCLRIVAESRRSPSEI</sequence>
<accession>U5DHT5</accession>